<dbReference type="FunFam" id="1.10.10.10:FF:000001">
    <property type="entry name" value="LysR family transcriptional regulator"/>
    <property type="match status" value="1"/>
</dbReference>
<dbReference type="Proteomes" id="UP000254101">
    <property type="component" value="Unassembled WGS sequence"/>
</dbReference>
<evidence type="ECO:0000256" key="3">
    <source>
        <dbReference type="ARBA" id="ARBA00023125"/>
    </source>
</evidence>
<dbReference type="InterPro" id="IPR036390">
    <property type="entry name" value="WH_DNA-bd_sf"/>
</dbReference>
<reference evidence="8 9" key="1">
    <citation type="submission" date="2018-07" db="EMBL/GenBank/DDBJ databases">
        <title>Erythrobacter nanhaiensis sp. nov., a novel member of the genus Erythrobacter isolated from the South China Sea.</title>
        <authorList>
            <person name="Chen X."/>
            <person name="Liu J."/>
        </authorList>
    </citation>
    <scope>NUCLEOTIDE SEQUENCE [LARGE SCALE GENOMIC DNA]</scope>
    <source>
        <strain evidence="8 9">S-5</strain>
    </source>
</reference>
<comment type="similarity">
    <text evidence="1">Belongs to the LysR transcriptional regulatory family.</text>
</comment>
<dbReference type="PANTHER" id="PTHR30346">
    <property type="entry name" value="TRANSCRIPTIONAL DUAL REGULATOR HCAR-RELATED"/>
    <property type="match status" value="1"/>
</dbReference>
<dbReference type="PROSITE" id="PS50931">
    <property type="entry name" value="HTH_LYSR"/>
    <property type="match status" value="1"/>
</dbReference>
<dbReference type="PRINTS" id="PR00039">
    <property type="entry name" value="HTHLYSR"/>
</dbReference>
<dbReference type="EMBL" id="QRBB01000001">
    <property type="protein sequence ID" value="RDS76935.1"/>
    <property type="molecule type" value="Genomic_DNA"/>
</dbReference>
<evidence type="ECO:0000256" key="2">
    <source>
        <dbReference type="ARBA" id="ARBA00023015"/>
    </source>
</evidence>
<dbReference type="SUPFAM" id="SSF46785">
    <property type="entry name" value="Winged helix' DNA-binding domain"/>
    <property type="match status" value="1"/>
</dbReference>
<organism evidence="8 9">
    <name type="scientific">Alteriqipengyuania lutimaris</name>
    <dbReference type="NCBI Taxonomy" id="1538146"/>
    <lineage>
        <taxon>Bacteria</taxon>
        <taxon>Pseudomonadati</taxon>
        <taxon>Pseudomonadota</taxon>
        <taxon>Alphaproteobacteria</taxon>
        <taxon>Sphingomonadales</taxon>
        <taxon>Erythrobacteraceae</taxon>
        <taxon>Alteriqipengyuania</taxon>
    </lineage>
</organism>
<dbReference type="Pfam" id="PF03466">
    <property type="entry name" value="LysR_substrate"/>
    <property type="match status" value="1"/>
</dbReference>
<sequence length="370" mass="41154">MKFPSAGQIHVIIATHRRSLWERTYRLKLAGCAVYVIDTFRRVRLPTLKQLEYFLAVIDHGGVGRAARVLNVSQPSLSQQLKELERRLGVKLIERKAGKNHTTPIGRLIIDDARAMAASAERIRRTCSEGARGGIGQLNLGVTPTIGPYLMPEVIRTIKARDMELELRIFEGLPHTEIDLLRTGERDIVIAQDVDFAHDLSRVDVVFESLFFVASKQHRLAKRSEPAQMSDLIGEQLLCMDVNHPLGRQCYLIAEQIGMIPNTSYGGTSLDTLRKMAGVGLGLALLPDLYLRSEGVNMVQTRRLEVADWTVGREIAAYWRQEGGNSPIFDVVTDLCREVATSMMESESATGARASFHADRGAPAARQIEV</sequence>
<dbReference type="SUPFAM" id="SSF53850">
    <property type="entry name" value="Periplasmic binding protein-like II"/>
    <property type="match status" value="1"/>
</dbReference>
<evidence type="ECO:0000313" key="8">
    <source>
        <dbReference type="EMBL" id="RDS76935.1"/>
    </source>
</evidence>
<evidence type="ECO:0000256" key="1">
    <source>
        <dbReference type="ARBA" id="ARBA00009437"/>
    </source>
</evidence>
<dbReference type="GO" id="GO:0003700">
    <property type="term" value="F:DNA-binding transcription factor activity"/>
    <property type="evidence" value="ECO:0007669"/>
    <property type="project" value="InterPro"/>
</dbReference>
<feature type="region of interest" description="Disordered" evidence="6">
    <location>
        <begin position="350"/>
        <end position="370"/>
    </location>
</feature>
<comment type="caution">
    <text evidence="8">The sequence shown here is derived from an EMBL/GenBank/DDBJ whole genome shotgun (WGS) entry which is preliminary data.</text>
</comment>
<dbReference type="GO" id="GO:0032993">
    <property type="term" value="C:protein-DNA complex"/>
    <property type="evidence" value="ECO:0007669"/>
    <property type="project" value="TreeGrafter"/>
</dbReference>
<dbReference type="PANTHER" id="PTHR30346:SF26">
    <property type="entry name" value="HYDROGEN PEROXIDE-INDUCIBLE GENES ACTIVATOR"/>
    <property type="match status" value="1"/>
</dbReference>
<keyword evidence="4" id="KW-0010">Activator</keyword>
<evidence type="ECO:0000313" key="9">
    <source>
        <dbReference type="Proteomes" id="UP000254101"/>
    </source>
</evidence>
<keyword evidence="9" id="KW-1185">Reference proteome</keyword>
<evidence type="ECO:0000256" key="4">
    <source>
        <dbReference type="ARBA" id="ARBA00023159"/>
    </source>
</evidence>
<keyword evidence="3" id="KW-0238">DNA-binding</keyword>
<dbReference type="GO" id="GO:0003677">
    <property type="term" value="F:DNA binding"/>
    <property type="evidence" value="ECO:0007669"/>
    <property type="project" value="UniProtKB-KW"/>
</dbReference>
<gene>
    <name evidence="8" type="ORF">DL238_04475</name>
</gene>
<name>A0A395LJQ5_9SPHN</name>
<accession>A0A395LJQ5</accession>
<feature type="domain" description="HTH lysR-type" evidence="7">
    <location>
        <begin position="46"/>
        <end position="103"/>
    </location>
</feature>
<keyword evidence="5" id="KW-0804">Transcription</keyword>
<evidence type="ECO:0000256" key="5">
    <source>
        <dbReference type="ARBA" id="ARBA00023163"/>
    </source>
</evidence>
<dbReference type="Gene3D" id="3.40.190.10">
    <property type="entry name" value="Periplasmic binding protein-like II"/>
    <property type="match status" value="2"/>
</dbReference>
<dbReference type="Pfam" id="PF00126">
    <property type="entry name" value="HTH_1"/>
    <property type="match status" value="1"/>
</dbReference>
<dbReference type="Gene3D" id="1.10.10.10">
    <property type="entry name" value="Winged helix-like DNA-binding domain superfamily/Winged helix DNA-binding domain"/>
    <property type="match status" value="1"/>
</dbReference>
<keyword evidence="2" id="KW-0805">Transcription regulation</keyword>
<dbReference type="InterPro" id="IPR005119">
    <property type="entry name" value="LysR_subst-bd"/>
</dbReference>
<dbReference type="InterPro" id="IPR000847">
    <property type="entry name" value="LysR_HTH_N"/>
</dbReference>
<proteinExistence type="inferred from homology"/>
<evidence type="ECO:0000259" key="7">
    <source>
        <dbReference type="PROSITE" id="PS50931"/>
    </source>
</evidence>
<dbReference type="InterPro" id="IPR036388">
    <property type="entry name" value="WH-like_DNA-bd_sf"/>
</dbReference>
<protein>
    <submittedName>
        <fullName evidence="8">LysR family transcriptional regulator</fullName>
    </submittedName>
</protein>
<evidence type="ECO:0000256" key="6">
    <source>
        <dbReference type="SAM" id="MobiDB-lite"/>
    </source>
</evidence>
<dbReference type="AlphaFoldDB" id="A0A395LJQ5"/>